<organism evidence="2 3">
    <name type="scientific">Escherichia coli</name>
    <dbReference type="NCBI Taxonomy" id="562"/>
    <lineage>
        <taxon>Bacteria</taxon>
        <taxon>Pseudomonadati</taxon>
        <taxon>Pseudomonadota</taxon>
        <taxon>Gammaproteobacteria</taxon>
        <taxon>Enterobacterales</taxon>
        <taxon>Enterobacteriaceae</taxon>
        <taxon>Escherichia</taxon>
    </lineage>
</organism>
<evidence type="ECO:0000313" key="2">
    <source>
        <dbReference type="EMBL" id="BBU83667.1"/>
    </source>
</evidence>
<proteinExistence type="predicted"/>
<feature type="region of interest" description="Disordered" evidence="1">
    <location>
        <begin position="1"/>
        <end position="41"/>
    </location>
</feature>
<reference evidence="2 3" key="1">
    <citation type="submission" date="2020-01" db="EMBL/GenBank/DDBJ databases">
        <title>Dynamics of blaIMP-6 dissemination in carbapenem resistant Enterobacteriacea isolated from regional surveillance in Osaka, Japan.</title>
        <authorList>
            <person name="Abe R."/>
            <person name="Akeda Y."/>
            <person name="Sugawara Y."/>
            <person name="Yamamoto N."/>
            <person name="Tomono K."/>
            <person name="Takeuchi D."/>
            <person name="Kawahara R."/>
            <person name="Hamada S."/>
        </authorList>
    </citation>
    <scope>NUCLEOTIDE SEQUENCE [LARGE SCALE GENOMIC DNA]</scope>
    <source>
        <strain evidence="2 3">E300</strain>
    </source>
</reference>
<gene>
    <name evidence="2" type="ORF">EIMP300_50670</name>
</gene>
<dbReference type="EMBL" id="AP022360">
    <property type="protein sequence ID" value="BBU83667.1"/>
    <property type="molecule type" value="Genomic_DNA"/>
</dbReference>
<feature type="compositionally biased region" description="Polar residues" evidence="1">
    <location>
        <begin position="8"/>
        <end position="17"/>
    </location>
</feature>
<sequence>MSGKKQCCNGSEQTASDASEAFADDTANGGKANHRSRGHRPIGFIQIQIIGNRQRQTHGNGIA</sequence>
<name>A0A8S0FTK0_ECOLX</name>
<accession>A0A8S0FTK0</accession>
<protein>
    <submittedName>
        <fullName evidence="2">Uncharacterized protein</fullName>
    </submittedName>
</protein>
<evidence type="ECO:0000313" key="3">
    <source>
        <dbReference type="Proteomes" id="UP000467488"/>
    </source>
</evidence>
<dbReference type="Proteomes" id="UP000467488">
    <property type="component" value="Chromosome"/>
</dbReference>
<evidence type="ECO:0000256" key="1">
    <source>
        <dbReference type="SAM" id="MobiDB-lite"/>
    </source>
</evidence>
<dbReference type="AlphaFoldDB" id="A0A8S0FTK0"/>